<sequence length="454" mass="49416">MVRLRCVFVGTVLAALCSATAGWAAERLTAGQMRADVDRLETRIAAIHPDISHSVDPAVFAQAVEALRQKARDGLDRDAVWRELATLNPLLADGHLFVGYADWRGDTLRHLASGGALFPFEVAVGVDGRVQIVSELGGSRSAHAGAYLQSINGHPASEVTQSLLARVHGDSPAFRADLLSRRWWFYFWKVYGAPDAFDVVLAGPSPNTVHKVGSHTRPATMTGEEDFGRQFALEFLPDRVAVMTVHTFAWHDPEAFFAFTRGAFRQLNEARTRLLVIDVRRNGGGDDALWLKGLLPYLADRPYRWASRYTKRVLKDNPAQQEKAGEVLSGDIATWTSPLADDRLHFAGKLVVLVGAGTYSSAVLFANTVQDFRFGTVAGEGASVRSTQTGGIQKIELPNTGLVVWSPRFILERPSGSRSPVWLTPDVLVADDPLDSKAAVRALLAQDPGGANGR</sequence>
<protein>
    <submittedName>
        <fullName evidence="3">S41 family peptidase</fullName>
    </submittedName>
</protein>
<evidence type="ECO:0000313" key="3">
    <source>
        <dbReference type="EMBL" id="UXH76742.1"/>
    </source>
</evidence>
<dbReference type="Pfam" id="PF03572">
    <property type="entry name" value="Peptidase_S41"/>
    <property type="match status" value="1"/>
</dbReference>
<accession>A0ABY6AVN2</accession>
<dbReference type="EMBL" id="CP104562">
    <property type="protein sequence ID" value="UXH76742.1"/>
    <property type="molecule type" value="Genomic_DNA"/>
</dbReference>
<dbReference type="Proteomes" id="UP001064933">
    <property type="component" value="Chromosome"/>
</dbReference>
<evidence type="ECO:0000313" key="4">
    <source>
        <dbReference type="Proteomes" id="UP001064933"/>
    </source>
</evidence>
<feature type="chain" id="PRO_5047351377" evidence="1">
    <location>
        <begin position="25"/>
        <end position="454"/>
    </location>
</feature>
<gene>
    <name evidence="3" type="ORF">N4261_17090</name>
</gene>
<dbReference type="InterPro" id="IPR029045">
    <property type="entry name" value="ClpP/crotonase-like_dom_sf"/>
</dbReference>
<reference evidence="3" key="1">
    <citation type="submission" date="2022-10" db="EMBL/GenBank/DDBJ databases">
        <title>Characterization and whole genome sequencing of a new Roseateles species, isolated from fresh water.</title>
        <authorList>
            <person name="Guliayeva D.Y."/>
            <person name="Akhremchuk A.E."/>
            <person name="Sikolenko M.A."/>
            <person name="Valentovich L.N."/>
            <person name="Sidarenka A.V."/>
        </authorList>
    </citation>
    <scope>NUCLEOTIDE SEQUENCE</scope>
    <source>
        <strain evidence="3">BIM B-1768</strain>
    </source>
</reference>
<proteinExistence type="predicted"/>
<organism evidence="3 4">
    <name type="scientific">Roseateles amylovorans</name>
    <dbReference type="NCBI Taxonomy" id="2978473"/>
    <lineage>
        <taxon>Bacteria</taxon>
        <taxon>Pseudomonadati</taxon>
        <taxon>Pseudomonadota</taxon>
        <taxon>Betaproteobacteria</taxon>
        <taxon>Burkholderiales</taxon>
        <taxon>Sphaerotilaceae</taxon>
        <taxon>Roseateles</taxon>
    </lineage>
</organism>
<name>A0ABY6AVN2_9BURK</name>
<evidence type="ECO:0000256" key="1">
    <source>
        <dbReference type="SAM" id="SignalP"/>
    </source>
</evidence>
<keyword evidence="1" id="KW-0732">Signal</keyword>
<keyword evidence="4" id="KW-1185">Reference proteome</keyword>
<feature type="domain" description="Tail specific protease" evidence="2">
    <location>
        <begin position="260"/>
        <end position="383"/>
    </location>
</feature>
<feature type="signal peptide" evidence="1">
    <location>
        <begin position="1"/>
        <end position="24"/>
    </location>
</feature>
<dbReference type="RefSeq" id="WP_261756478.1">
    <property type="nucleotide sequence ID" value="NZ_CP104562.2"/>
</dbReference>
<dbReference type="Gene3D" id="3.90.226.10">
    <property type="entry name" value="2-enoyl-CoA Hydratase, Chain A, domain 1"/>
    <property type="match status" value="1"/>
</dbReference>
<evidence type="ECO:0000259" key="2">
    <source>
        <dbReference type="Pfam" id="PF03572"/>
    </source>
</evidence>
<dbReference type="SUPFAM" id="SSF52096">
    <property type="entry name" value="ClpP/crotonase"/>
    <property type="match status" value="1"/>
</dbReference>
<dbReference type="InterPro" id="IPR005151">
    <property type="entry name" value="Tail-specific_protease"/>
</dbReference>